<comment type="caution">
    <text evidence="10">The sequence shown here is derived from an EMBL/GenBank/DDBJ whole genome shotgun (WGS) entry which is preliminary data.</text>
</comment>
<evidence type="ECO:0000256" key="2">
    <source>
        <dbReference type="ARBA" id="ARBA00004746"/>
    </source>
</evidence>
<dbReference type="EC" id="2.1.1.197" evidence="3 8"/>
<comment type="similarity">
    <text evidence="8">Belongs to the methyltransferase superfamily.</text>
</comment>
<dbReference type="Proteomes" id="UP000886058">
    <property type="component" value="Unassembled WGS sequence"/>
</dbReference>
<dbReference type="InterPro" id="IPR011814">
    <property type="entry name" value="BioC"/>
</dbReference>
<dbReference type="GO" id="GO:0008757">
    <property type="term" value="F:S-adenosylmethionine-dependent methyltransferase activity"/>
    <property type="evidence" value="ECO:0007669"/>
    <property type="project" value="InterPro"/>
</dbReference>
<evidence type="ECO:0000256" key="6">
    <source>
        <dbReference type="ARBA" id="ARBA00022691"/>
    </source>
</evidence>
<gene>
    <name evidence="8 10" type="primary">bioC</name>
    <name evidence="10" type="ORF">ENL07_02485</name>
</gene>
<dbReference type="GO" id="GO:0032259">
    <property type="term" value="P:methylation"/>
    <property type="evidence" value="ECO:0007669"/>
    <property type="project" value="UniProtKB-KW"/>
</dbReference>
<dbReference type="NCBIfam" id="TIGR02072">
    <property type="entry name" value="BioC"/>
    <property type="match status" value="1"/>
</dbReference>
<comment type="catalytic activity">
    <reaction evidence="1 8">
        <text>malonyl-[ACP] + S-adenosyl-L-methionine = malonyl-[ACP] methyl ester + S-adenosyl-L-homocysteine</text>
        <dbReference type="Rhea" id="RHEA:17105"/>
        <dbReference type="Rhea" id="RHEA-COMP:9623"/>
        <dbReference type="Rhea" id="RHEA-COMP:9954"/>
        <dbReference type="ChEBI" id="CHEBI:57856"/>
        <dbReference type="ChEBI" id="CHEBI:59789"/>
        <dbReference type="ChEBI" id="CHEBI:78449"/>
        <dbReference type="ChEBI" id="CHEBI:78845"/>
        <dbReference type="EC" id="2.1.1.197"/>
    </reaction>
</comment>
<keyword evidence="5 8" id="KW-0808">Transferase</keyword>
<accession>A0A7C5HBA6</accession>
<dbReference type="HAMAP" id="MF_00835">
    <property type="entry name" value="BioC"/>
    <property type="match status" value="1"/>
</dbReference>
<sequence length="261" mass="29382">MSGRVDKQLVCLRFRRALPSYERNAEVQAYMAGRLLDMVERAGGLPDHIGRVLEFGAGAGMLTFRLFERCSADEFFANDLVAESRVFVEQAVSGCQIGRMEFLPGDIEQLDPLPGTLDLLVSNATVQWLHDPARLFERLASSVRPGGVVAFSTFGTENMREIAELGETALGYRSLDELAALAGEAFEVVEIHDELRRQEFESPEAVLRHIRETGVNGVARRAWTRTQHTEFLQRYRTSYSAGRGVVLTWHPVWCCFRKKKS</sequence>
<evidence type="ECO:0000256" key="3">
    <source>
        <dbReference type="ARBA" id="ARBA00012327"/>
    </source>
</evidence>
<evidence type="ECO:0000256" key="4">
    <source>
        <dbReference type="ARBA" id="ARBA00022603"/>
    </source>
</evidence>
<organism evidence="10">
    <name type="scientific">Chlorobaculum parvum</name>
    <dbReference type="NCBI Taxonomy" id="274539"/>
    <lineage>
        <taxon>Bacteria</taxon>
        <taxon>Pseudomonadati</taxon>
        <taxon>Chlorobiota</taxon>
        <taxon>Chlorobiia</taxon>
        <taxon>Chlorobiales</taxon>
        <taxon>Chlorobiaceae</taxon>
        <taxon>Chlorobaculum</taxon>
    </lineage>
</organism>
<evidence type="ECO:0000256" key="1">
    <source>
        <dbReference type="ARBA" id="ARBA00000852"/>
    </source>
</evidence>
<evidence type="ECO:0000256" key="8">
    <source>
        <dbReference type="HAMAP-Rule" id="MF_00835"/>
    </source>
</evidence>
<protein>
    <recommendedName>
        <fullName evidence="3 8">Malonyl-[acyl-carrier protein] O-methyltransferase</fullName>
        <shortName evidence="8">Malonyl-ACP O-methyltransferase</shortName>
        <ecNumber evidence="3 8">2.1.1.197</ecNumber>
    </recommendedName>
    <alternativeName>
        <fullName evidence="8">Biotin synthesis protein BioC</fullName>
    </alternativeName>
</protein>
<keyword evidence="4 8" id="KW-0489">Methyltransferase</keyword>
<dbReference type="AlphaFoldDB" id="A0A7C5HBA6"/>
<dbReference type="UniPathway" id="UPA00078"/>
<dbReference type="InterPro" id="IPR013216">
    <property type="entry name" value="Methyltransf_11"/>
</dbReference>
<keyword evidence="7 8" id="KW-0093">Biotin biosynthesis</keyword>
<reference evidence="10" key="1">
    <citation type="journal article" date="2020" name="mSystems">
        <title>Genome- and Community-Level Interaction Insights into Carbon Utilization and Element Cycling Functions of Hydrothermarchaeota in Hydrothermal Sediment.</title>
        <authorList>
            <person name="Zhou Z."/>
            <person name="Liu Y."/>
            <person name="Xu W."/>
            <person name="Pan J."/>
            <person name="Luo Z.H."/>
            <person name="Li M."/>
        </authorList>
    </citation>
    <scope>NUCLEOTIDE SEQUENCE [LARGE SCALE GENOMIC DNA]</scope>
    <source>
        <strain evidence="10">HyVt-633</strain>
    </source>
</reference>
<dbReference type="GO" id="GO:0102130">
    <property type="term" value="F:malonyl-CoA methyltransferase activity"/>
    <property type="evidence" value="ECO:0007669"/>
    <property type="project" value="UniProtKB-EC"/>
</dbReference>
<keyword evidence="6 8" id="KW-0949">S-adenosyl-L-methionine</keyword>
<name>A0A7C5HBA6_9CHLB</name>
<dbReference type="InterPro" id="IPR029063">
    <property type="entry name" value="SAM-dependent_MTases_sf"/>
</dbReference>
<dbReference type="PANTHER" id="PTHR43861:SF1">
    <property type="entry name" value="TRANS-ACONITATE 2-METHYLTRANSFERASE"/>
    <property type="match status" value="1"/>
</dbReference>
<dbReference type="SUPFAM" id="SSF53335">
    <property type="entry name" value="S-adenosyl-L-methionine-dependent methyltransferases"/>
    <property type="match status" value="1"/>
</dbReference>
<dbReference type="EMBL" id="DRSQ01000058">
    <property type="protein sequence ID" value="HHE31519.1"/>
    <property type="molecule type" value="Genomic_DNA"/>
</dbReference>
<comment type="function">
    <text evidence="8">Converts the free carboxyl group of a malonyl-thioester to its methyl ester by transfer of a methyl group from S-adenosyl-L-methionine (SAM). It allows to synthesize pimeloyl-ACP via the fatty acid synthetic pathway.</text>
</comment>
<dbReference type="CDD" id="cd02440">
    <property type="entry name" value="AdoMet_MTases"/>
    <property type="match status" value="1"/>
</dbReference>
<evidence type="ECO:0000313" key="10">
    <source>
        <dbReference type="EMBL" id="HHE31519.1"/>
    </source>
</evidence>
<proteinExistence type="inferred from homology"/>
<dbReference type="GO" id="GO:0009102">
    <property type="term" value="P:biotin biosynthetic process"/>
    <property type="evidence" value="ECO:0007669"/>
    <property type="project" value="UniProtKB-UniRule"/>
</dbReference>
<evidence type="ECO:0000259" key="9">
    <source>
        <dbReference type="Pfam" id="PF08241"/>
    </source>
</evidence>
<evidence type="ECO:0000256" key="7">
    <source>
        <dbReference type="ARBA" id="ARBA00022756"/>
    </source>
</evidence>
<dbReference type="GO" id="GO:0010340">
    <property type="term" value="F:carboxyl-O-methyltransferase activity"/>
    <property type="evidence" value="ECO:0007669"/>
    <property type="project" value="UniProtKB-UniRule"/>
</dbReference>
<feature type="domain" description="Methyltransferase type 11" evidence="9">
    <location>
        <begin position="53"/>
        <end position="151"/>
    </location>
</feature>
<comment type="pathway">
    <text evidence="2 8">Cofactor biosynthesis; biotin biosynthesis.</text>
</comment>
<dbReference type="PANTHER" id="PTHR43861">
    <property type="entry name" value="TRANS-ACONITATE 2-METHYLTRANSFERASE-RELATED"/>
    <property type="match status" value="1"/>
</dbReference>
<dbReference type="Gene3D" id="3.40.50.150">
    <property type="entry name" value="Vaccinia Virus protein VP39"/>
    <property type="match status" value="1"/>
</dbReference>
<dbReference type="Pfam" id="PF08241">
    <property type="entry name" value="Methyltransf_11"/>
    <property type="match status" value="1"/>
</dbReference>
<evidence type="ECO:0000256" key="5">
    <source>
        <dbReference type="ARBA" id="ARBA00022679"/>
    </source>
</evidence>